<evidence type="ECO:0000313" key="2">
    <source>
        <dbReference type="EMBL" id="OYQ30855.1"/>
    </source>
</evidence>
<comment type="caution">
    <text evidence="2">The sequence shown here is derived from an EMBL/GenBank/DDBJ whole genome shotgun (WGS) entry which is preliminary data.</text>
</comment>
<evidence type="ECO:0000313" key="3">
    <source>
        <dbReference type="Proteomes" id="UP000216991"/>
    </source>
</evidence>
<protein>
    <recommendedName>
        <fullName evidence="4">DUF4239 domain-containing protein</fullName>
    </recommendedName>
</protein>
<sequence>MINALAALLDQVPLPAIPAVLLAIFLLAAELGFACHRRYGGSKSGLGGGGEDETQVLSTALLVLALLLGFTFSMALDRYDERRQLVVQEANDIGTAWLRAGLVPAPHGPALQNALRDYAGLRQSSPLPHETAKLARAADQRNRVWQLTTAAQATLDGPRAVSLTSAVNAVLDTGTQREKAVAARVPGEVMLLLVLFAAVTCFLLGYVLDAHGQRHRLASGILFLLMGLTIMLILDLDRPVDGAILVDQSAMQALVASLAVVP</sequence>
<proteinExistence type="predicted"/>
<feature type="transmembrane region" description="Helical" evidence="1">
    <location>
        <begin position="189"/>
        <end position="208"/>
    </location>
</feature>
<reference evidence="2 3" key="1">
    <citation type="submission" date="2017-07" db="EMBL/GenBank/DDBJ databases">
        <title>Sandarakinorhabdus cyanobacteriorum sp. nov., a novel bacterium isolated from cyanobacterial aggregates in a eutrophic lake.</title>
        <authorList>
            <person name="Cai H."/>
        </authorList>
    </citation>
    <scope>NUCLEOTIDE SEQUENCE [LARGE SCALE GENOMIC DNA]</scope>
    <source>
        <strain evidence="2 3">TH057</strain>
    </source>
</reference>
<dbReference type="EMBL" id="NOXT01000098">
    <property type="protein sequence ID" value="OYQ30855.1"/>
    <property type="molecule type" value="Genomic_DNA"/>
</dbReference>
<dbReference type="Proteomes" id="UP000216991">
    <property type="component" value="Unassembled WGS sequence"/>
</dbReference>
<dbReference type="RefSeq" id="WP_094473253.1">
    <property type="nucleotide sequence ID" value="NZ_NOXT01000098.1"/>
</dbReference>
<dbReference type="OrthoDB" id="272864at2"/>
<accession>A0A255YQF8</accession>
<keyword evidence="3" id="KW-1185">Reference proteome</keyword>
<keyword evidence="1" id="KW-0812">Transmembrane</keyword>
<organism evidence="2 3">
    <name type="scientific">Sandarakinorhabdus cyanobacteriorum</name>
    <dbReference type="NCBI Taxonomy" id="1981098"/>
    <lineage>
        <taxon>Bacteria</taxon>
        <taxon>Pseudomonadati</taxon>
        <taxon>Pseudomonadota</taxon>
        <taxon>Alphaproteobacteria</taxon>
        <taxon>Sphingomonadales</taxon>
        <taxon>Sphingosinicellaceae</taxon>
        <taxon>Sandarakinorhabdus</taxon>
    </lineage>
</organism>
<keyword evidence="1" id="KW-1133">Transmembrane helix</keyword>
<feature type="transmembrane region" description="Helical" evidence="1">
    <location>
        <begin position="56"/>
        <end position="76"/>
    </location>
</feature>
<dbReference type="InterPro" id="IPR025333">
    <property type="entry name" value="DUF4239"/>
</dbReference>
<evidence type="ECO:0008006" key="4">
    <source>
        <dbReference type="Google" id="ProtNLM"/>
    </source>
</evidence>
<name>A0A255YQF8_9SPHN</name>
<feature type="transmembrane region" description="Helical" evidence="1">
    <location>
        <begin position="217"/>
        <end position="234"/>
    </location>
</feature>
<feature type="transmembrane region" description="Helical" evidence="1">
    <location>
        <begin position="12"/>
        <end position="35"/>
    </location>
</feature>
<evidence type="ECO:0000256" key="1">
    <source>
        <dbReference type="SAM" id="Phobius"/>
    </source>
</evidence>
<dbReference type="AlphaFoldDB" id="A0A255YQF8"/>
<keyword evidence="1" id="KW-0472">Membrane</keyword>
<dbReference type="Pfam" id="PF14023">
    <property type="entry name" value="Bestrophin-like"/>
    <property type="match status" value="1"/>
</dbReference>
<gene>
    <name evidence="2" type="ORF">CHU93_06230</name>
</gene>